<dbReference type="InterPro" id="IPR002501">
    <property type="entry name" value="PsdUridine_synth_N"/>
</dbReference>
<dbReference type="SUPFAM" id="SSF55120">
    <property type="entry name" value="Pseudouridine synthase"/>
    <property type="match status" value="1"/>
</dbReference>
<dbReference type="RefSeq" id="WP_209686457.1">
    <property type="nucleotide sequence ID" value="NZ_JAGGLU010000004.1"/>
</dbReference>
<dbReference type="Pfam" id="PF01509">
    <property type="entry name" value="TruB_N"/>
    <property type="match status" value="1"/>
</dbReference>
<dbReference type="EC" id="5.4.99.25" evidence="5"/>
<dbReference type="Pfam" id="PF16198">
    <property type="entry name" value="TruB_C_2"/>
    <property type="match status" value="1"/>
</dbReference>
<dbReference type="NCBIfam" id="TIGR00431">
    <property type="entry name" value="TruB"/>
    <property type="match status" value="1"/>
</dbReference>
<dbReference type="Proteomes" id="UP001519292">
    <property type="component" value="Unassembled WGS sequence"/>
</dbReference>
<protein>
    <recommendedName>
        <fullName evidence="5">tRNA pseudouridine synthase B</fullName>
        <ecNumber evidence="5">5.4.99.25</ecNumber>
    </recommendedName>
    <alternativeName>
        <fullName evidence="5">tRNA pseudouridine(55) synthase</fullName>
        <shortName evidence="5">Psi55 synthase</shortName>
    </alternativeName>
    <alternativeName>
        <fullName evidence="5">tRNA pseudouridylate synthase</fullName>
    </alternativeName>
    <alternativeName>
        <fullName evidence="5">tRNA-uridine isomerase</fullName>
    </alternativeName>
</protein>
<dbReference type="CDD" id="cd02573">
    <property type="entry name" value="PseudoU_synth_EcTruB"/>
    <property type="match status" value="1"/>
</dbReference>
<evidence type="ECO:0000256" key="5">
    <source>
        <dbReference type="HAMAP-Rule" id="MF_01080"/>
    </source>
</evidence>
<proteinExistence type="inferred from homology"/>
<evidence type="ECO:0000256" key="2">
    <source>
        <dbReference type="ARBA" id="ARBA00005642"/>
    </source>
</evidence>
<feature type="active site" description="Nucleophile" evidence="5">
    <location>
        <position position="39"/>
    </location>
</feature>
<feature type="domain" description="Pseudouridine synthase II N-terminal" evidence="6">
    <location>
        <begin position="24"/>
        <end position="180"/>
    </location>
</feature>
<name>A0ABS4MDF7_9LACO</name>
<comment type="similarity">
    <text evidence="2 5">Belongs to the pseudouridine synthase TruB family. Type 1 subfamily.</text>
</comment>
<comment type="function">
    <text evidence="5">Responsible for synthesis of pseudouridine from uracil-55 in the psi GC loop of transfer RNAs.</text>
</comment>
<reference evidence="8 9" key="1">
    <citation type="submission" date="2021-03" db="EMBL/GenBank/DDBJ databases">
        <title>Genomic Encyclopedia of Type Strains, Phase IV (KMG-IV): sequencing the most valuable type-strain genomes for metagenomic binning, comparative biology and taxonomic classification.</title>
        <authorList>
            <person name="Goeker M."/>
        </authorList>
    </citation>
    <scope>NUCLEOTIDE SEQUENCE [LARGE SCALE GENOMIC DNA]</scope>
    <source>
        <strain evidence="8 9">DSM 101872</strain>
    </source>
</reference>
<evidence type="ECO:0000256" key="4">
    <source>
        <dbReference type="ARBA" id="ARBA00023235"/>
    </source>
</evidence>
<dbReference type="InterPro" id="IPR020103">
    <property type="entry name" value="PsdUridine_synth_cat_dom_sf"/>
</dbReference>
<evidence type="ECO:0000256" key="1">
    <source>
        <dbReference type="ARBA" id="ARBA00000385"/>
    </source>
</evidence>
<dbReference type="GO" id="GO:0160148">
    <property type="term" value="F:tRNA pseudouridine(55) synthase activity"/>
    <property type="evidence" value="ECO:0007669"/>
    <property type="project" value="UniProtKB-EC"/>
</dbReference>
<dbReference type="PANTHER" id="PTHR13767:SF2">
    <property type="entry name" value="PSEUDOURIDYLATE SYNTHASE TRUB1"/>
    <property type="match status" value="1"/>
</dbReference>
<evidence type="ECO:0000313" key="8">
    <source>
        <dbReference type="EMBL" id="MBP2057713.1"/>
    </source>
</evidence>
<sequence length="297" mass="33316">MLNGIIVLNKPRGMTSSDCVYKLRKILHIKKIGHAGTLDPEVNGVLPIAIGQATKLIELMHLKPKSYLGKGMLGQATDSYDLDGKILATKKILEPFSSNEIELVMKKLTGNIKQLPPIYSAVRVNGKRLYEYAREGIEVERPEREVRVYNYTLTSDPIYDSELKTESFSFSVKCSKGTYVRSLVNDLGEILNVPAVMTELTRTESSGYDMSQAVTLEDIEANIDTPNKWLQSINTFFSDLTNIELSTEQFSRVKNGASVRLNNVPDIVALSYNGIVKAIYKKKGKEYRPDLMLLKNE</sequence>
<gene>
    <name evidence="5" type="primary">truB</name>
    <name evidence="8" type="ORF">J2Z60_000885</name>
</gene>
<evidence type="ECO:0000259" key="6">
    <source>
        <dbReference type="Pfam" id="PF01509"/>
    </source>
</evidence>
<dbReference type="InterPro" id="IPR014780">
    <property type="entry name" value="tRNA_psdUridine_synth_TruB"/>
</dbReference>
<dbReference type="PANTHER" id="PTHR13767">
    <property type="entry name" value="TRNA-PSEUDOURIDINE SYNTHASE"/>
    <property type="match status" value="1"/>
</dbReference>
<dbReference type="InterPro" id="IPR032819">
    <property type="entry name" value="TruB_C"/>
</dbReference>
<keyword evidence="4 5" id="KW-0413">Isomerase</keyword>
<dbReference type="HAMAP" id="MF_01080">
    <property type="entry name" value="TruB_bact"/>
    <property type="match status" value="1"/>
</dbReference>
<comment type="catalytic activity">
    <reaction evidence="1 5">
        <text>uridine(55) in tRNA = pseudouridine(55) in tRNA</text>
        <dbReference type="Rhea" id="RHEA:42532"/>
        <dbReference type="Rhea" id="RHEA-COMP:10101"/>
        <dbReference type="Rhea" id="RHEA-COMP:10102"/>
        <dbReference type="ChEBI" id="CHEBI:65314"/>
        <dbReference type="ChEBI" id="CHEBI:65315"/>
        <dbReference type="EC" id="5.4.99.25"/>
    </reaction>
</comment>
<feature type="domain" description="tRNA pseudouridylate synthase B C-terminal" evidence="7">
    <location>
        <begin position="181"/>
        <end position="222"/>
    </location>
</feature>
<evidence type="ECO:0000313" key="9">
    <source>
        <dbReference type="Proteomes" id="UP001519292"/>
    </source>
</evidence>
<keyword evidence="3 5" id="KW-0819">tRNA processing</keyword>
<organism evidence="8 9">
    <name type="scientific">Lactobacillus colini</name>
    <dbReference type="NCBI Taxonomy" id="1819254"/>
    <lineage>
        <taxon>Bacteria</taxon>
        <taxon>Bacillati</taxon>
        <taxon>Bacillota</taxon>
        <taxon>Bacilli</taxon>
        <taxon>Lactobacillales</taxon>
        <taxon>Lactobacillaceae</taxon>
        <taxon>Lactobacillus</taxon>
    </lineage>
</organism>
<accession>A0ABS4MDF7</accession>
<evidence type="ECO:0000259" key="7">
    <source>
        <dbReference type="Pfam" id="PF16198"/>
    </source>
</evidence>
<evidence type="ECO:0000256" key="3">
    <source>
        <dbReference type="ARBA" id="ARBA00022694"/>
    </source>
</evidence>
<dbReference type="Gene3D" id="3.30.2350.10">
    <property type="entry name" value="Pseudouridine synthase"/>
    <property type="match status" value="1"/>
</dbReference>
<keyword evidence="9" id="KW-1185">Reference proteome</keyword>
<comment type="caution">
    <text evidence="8">The sequence shown here is derived from an EMBL/GenBank/DDBJ whole genome shotgun (WGS) entry which is preliminary data.</text>
</comment>
<dbReference type="EMBL" id="JAGGLU010000004">
    <property type="protein sequence ID" value="MBP2057713.1"/>
    <property type="molecule type" value="Genomic_DNA"/>
</dbReference>